<feature type="region of interest" description="Disordered" evidence="1">
    <location>
        <begin position="124"/>
        <end position="159"/>
    </location>
</feature>
<evidence type="ECO:0000313" key="5">
    <source>
        <dbReference type="Proteomes" id="UP000030745"/>
    </source>
</evidence>
<dbReference type="GeneID" id="24129960"/>
<dbReference type="InterPro" id="IPR015252">
    <property type="entry name" value="BRCA2_hlx"/>
</dbReference>
<dbReference type="InterPro" id="IPR036315">
    <property type="entry name" value="BRCA2_hlx_sf"/>
</dbReference>
<feature type="compositionally biased region" description="Basic and acidic residues" evidence="1">
    <location>
        <begin position="124"/>
        <end position="154"/>
    </location>
</feature>
<feature type="compositionally biased region" description="Basic and acidic residues" evidence="1">
    <location>
        <begin position="13"/>
        <end position="39"/>
    </location>
</feature>
<dbReference type="PANTHER" id="PTHR11289:SF0">
    <property type="entry name" value="BREAST CANCER TYPE 2 SUSCEPTIBILITY PROTEIN"/>
    <property type="match status" value="1"/>
</dbReference>
<keyword evidence="5" id="KW-1185">Reference proteome</keyword>
<dbReference type="GO" id="GO:0006355">
    <property type="term" value="P:regulation of DNA-templated transcription"/>
    <property type="evidence" value="ECO:0007669"/>
    <property type="project" value="TreeGrafter"/>
</dbReference>
<dbReference type="InterPro" id="IPR012340">
    <property type="entry name" value="NA-bd_OB-fold"/>
</dbReference>
<dbReference type="InterPro" id="IPR015525">
    <property type="entry name" value="BRCA2"/>
</dbReference>
<dbReference type="AlphaFoldDB" id="A0A067CKA8"/>
<evidence type="ECO:0000313" key="4">
    <source>
        <dbReference type="EMBL" id="KDO26991.1"/>
    </source>
</evidence>
<dbReference type="Gene3D" id="2.40.50.140">
    <property type="entry name" value="Nucleic acid-binding proteins"/>
    <property type="match status" value="2"/>
</dbReference>
<evidence type="ECO:0008006" key="6">
    <source>
        <dbReference type="Google" id="ProtNLM"/>
    </source>
</evidence>
<dbReference type="STRING" id="695850.A0A067CKA8"/>
<dbReference type="EMBL" id="KK583220">
    <property type="protein sequence ID" value="KDO26991.1"/>
    <property type="molecule type" value="Genomic_DNA"/>
</dbReference>
<dbReference type="Pfam" id="PF09103">
    <property type="entry name" value="BRCA-2_OB1"/>
    <property type="match status" value="1"/>
</dbReference>
<proteinExistence type="predicted"/>
<dbReference type="InterPro" id="IPR015187">
    <property type="entry name" value="BRCA2_OB_1"/>
</dbReference>
<protein>
    <recommendedName>
        <fullName evidence="6">BRCA2 OB1 domain-containing protein</fullName>
    </recommendedName>
</protein>
<accession>A0A067CKA8</accession>
<feature type="domain" description="Breast cancer type 2 susceptibility protein helical" evidence="3">
    <location>
        <begin position="624"/>
        <end position="692"/>
    </location>
</feature>
<feature type="compositionally biased region" description="Basic and acidic residues" evidence="1">
    <location>
        <begin position="65"/>
        <end position="91"/>
    </location>
</feature>
<dbReference type="OrthoDB" id="21095at2759"/>
<gene>
    <name evidence="4" type="ORF">SPRG_07704</name>
</gene>
<dbReference type="RefSeq" id="XP_012202372.1">
    <property type="nucleotide sequence ID" value="XM_012346982.1"/>
</dbReference>
<sequence>MLRYRRPTTARKGLRDATNDMKRPAPGGAKEDEPSKTRGFEVPMSKKRRLHADDGPSRPMAADQRPLHAPRDARRAKHGIEIYEDPREDAAASRPPASENAMVTSLFQSGRGKSVLLPAKKIQEYENKLSKPSEEEDKVLSHDTDRAQSADHRRSTANVVAPGALVPSLFQTGSGRAVQVSAEKLRSYQKQLEIEATNEVVARDEPSSTRESIEPAAPTILSLFQTGRGQHVQVSADLTAKYRASFEAAVADASDDPVEALPPMKRPVAAPSSSGAVTSLFSTAAGASVKISAAKVQQYQEALARDVTEDDTGAGKHVHVSAAAVQRYQRQFATSLDNDAAPTVAAVGSETVANKVKAYTKAFEADSVSSTAHDAGAAALAGEKALSVFSTASGRDVTVSAEKTKAYERLFDADAPAASDVMVLKEAHDETPSLFATGSGQKVDVSREKVRAYEAKLQRGDATLVALPTEDAAPPRRRAGSDEMPTTKPNPQRRVTFAPGDMPRTTENPVPRSAAAKPAMPSTNNGRRAFQPPRRKSMPAPSVVAVEPGVPKPKPKEIVVQTKSKYKAPKLTTVSFRDLHPSSSPAVSVCVDAIAASNALLVHFGPNGDPTLVPSFGASSVHLLYATMVSNQFIQPALGATLPWFLNHFRWIVWKCASMERTFGADLAGKYLTLDQVTFQLTRRFQRELEQSHRSVLKKIYQRDAHSGNAMVLLVVATYPTHWVLSDGWYATFALPDEYLLGHGNKSLVGAKVIVWNASLINCNEGIDPLESPIHQSFEMAFDPKTHVHLSINVNSTRRVHWRLPLGLEDRRKHQLLQSLPLGSLKQRGGLVRSLRAVVMRSSGLLYLQPKDATGPRVLTEKMMEKFPQAFETAVPFLRLKVACSHPSHSVSRHATLSVWRPSEDVQIVCKEGAEVFVTSVAVTWSAEKKDAELNLSTVGYAPRTCMSIADIGPTYIGDADVCVYVIRLSEDKSHAFVTDTSLKLLSIRLPAAPTKAALKMWQKGSIVCVRNLLVSHYDEGLGLLDSVLTDTAEATTQPSKTSYFATTFEQLKLSIANGANQTLIHALDAYILSSILHTVATQETVMTQDDTGLDVDTTDNVQVEAIEAHDMTIEGHPMHVEELPDSKDFGAVVSVDVGTQLYDVYLPRTVCDQATDLFAPNIGLLLLRLNVKVETDDASSNSCRRWEVARATKLVAVSASIDSPTDRIRALLAALQS</sequence>
<dbReference type="VEuPathDB" id="FungiDB:SPRG_07704"/>
<dbReference type="Proteomes" id="UP000030745">
    <property type="component" value="Unassembled WGS sequence"/>
</dbReference>
<evidence type="ECO:0000259" key="3">
    <source>
        <dbReference type="Pfam" id="PF09169"/>
    </source>
</evidence>
<dbReference type="GO" id="GO:0000724">
    <property type="term" value="P:double-strand break repair via homologous recombination"/>
    <property type="evidence" value="ECO:0007669"/>
    <property type="project" value="InterPro"/>
</dbReference>
<organism evidence="4 5">
    <name type="scientific">Saprolegnia parasitica (strain CBS 223.65)</name>
    <dbReference type="NCBI Taxonomy" id="695850"/>
    <lineage>
        <taxon>Eukaryota</taxon>
        <taxon>Sar</taxon>
        <taxon>Stramenopiles</taxon>
        <taxon>Oomycota</taxon>
        <taxon>Saprolegniomycetes</taxon>
        <taxon>Saprolegniales</taxon>
        <taxon>Saprolegniaceae</taxon>
        <taxon>Saprolegnia</taxon>
    </lineage>
</organism>
<name>A0A067CKA8_SAPPC</name>
<evidence type="ECO:0000256" key="1">
    <source>
        <dbReference type="SAM" id="MobiDB-lite"/>
    </source>
</evidence>
<dbReference type="SUPFAM" id="SSF50249">
    <property type="entry name" value="Nucleic acid-binding proteins"/>
    <property type="match status" value="2"/>
</dbReference>
<dbReference type="PANTHER" id="PTHR11289">
    <property type="entry name" value="BREAST CANCER TYPE 2 SUSCEPTIBILITY PROTEIN BRCA2"/>
    <property type="match status" value="1"/>
</dbReference>
<feature type="domain" description="BRCA2 OB1" evidence="2">
    <location>
        <begin position="695"/>
        <end position="808"/>
    </location>
</feature>
<dbReference type="Pfam" id="PF09169">
    <property type="entry name" value="BRCA-2_helical"/>
    <property type="match status" value="1"/>
</dbReference>
<feature type="region of interest" description="Disordered" evidence="1">
    <location>
        <begin position="468"/>
        <end position="549"/>
    </location>
</feature>
<feature type="region of interest" description="Disordered" evidence="1">
    <location>
        <begin position="1"/>
        <end position="97"/>
    </location>
</feature>
<evidence type="ECO:0000259" key="2">
    <source>
        <dbReference type="Pfam" id="PF09103"/>
    </source>
</evidence>
<dbReference type="KEGG" id="spar:SPRG_07704"/>
<dbReference type="OMA" id="SLINCNE"/>
<dbReference type="SUPFAM" id="SSF81872">
    <property type="entry name" value="BRCA2 helical domain"/>
    <property type="match status" value="1"/>
</dbReference>
<reference evidence="4 5" key="1">
    <citation type="journal article" date="2013" name="PLoS Genet.">
        <title>Distinctive expansion of potential virulence genes in the genome of the oomycete fish pathogen Saprolegnia parasitica.</title>
        <authorList>
            <person name="Jiang R.H."/>
            <person name="de Bruijn I."/>
            <person name="Haas B.J."/>
            <person name="Belmonte R."/>
            <person name="Lobach L."/>
            <person name="Christie J."/>
            <person name="van den Ackerveken G."/>
            <person name="Bottin A."/>
            <person name="Bulone V."/>
            <person name="Diaz-Moreno S.M."/>
            <person name="Dumas B."/>
            <person name="Fan L."/>
            <person name="Gaulin E."/>
            <person name="Govers F."/>
            <person name="Grenville-Briggs L.J."/>
            <person name="Horner N.R."/>
            <person name="Levin J.Z."/>
            <person name="Mammella M."/>
            <person name="Meijer H.J."/>
            <person name="Morris P."/>
            <person name="Nusbaum C."/>
            <person name="Oome S."/>
            <person name="Phillips A.J."/>
            <person name="van Rooyen D."/>
            <person name="Rzeszutek E."/>
            <person name="Saraiva M."/>
            <person name="Secombes C.J."/>
            <person name="Seidl M.F."/>
            <person name="Snel B."/>
            <person name="Stassen J.H."/>
            <person name="Sykes S."/>
            <person name="Tripathy S."/>
            <person name="van den Berg H."/>
            <person name="Vega-Arreguin J.C."/>
            <person name="Wawra S."/>
            <person name="Young S.K."/>
            <person name="Zeng Q."/>
            <person name="Dieguez-Uribeondo J."/>
            <person name="Russ C."/>
            <person name="Tyler B.M."/>
            <person name="van West P."/>
        </authorList>
    </citation>
    <scope>NUCLEOTIDE SEQUENCE [LARGE SCALE GENOMIC DNA]</scope>
    <source>
        <strain evidence="4 5">CBS 223.65</strain>
    </source>
</reference>